<reference evidence="1" key="1">
    <citation type="journal article" date="2023" name="PLoS Negl. Trop. Dis.">
        <title>A genome sequence for Biomphalaria pfeifferi, the major vector snail for the human-infecting parasite Schistosoma mansoni.</title>
        <authorList>
            <person name="Bu L."/>
            <person name="Lu L."/>
            <person name="Laidemitt M.R."/>
            <person name="Zhang S.M."/>
            <person name="Mutuku M."/>
            <person name="Mkoji G."/>
            <person name="Steinauer M."/>
            <person name="Loker E.S."/>
        </authorList>
    </citation>
    <scope>NUCLEOTIDE SEQUENCE</scope>
    <source>
        <strain evidence="1">KasaAsao</strain>
    </source>
</reference>
<dbReference type="AlphaFoldDB" id="A0AAD8EU65"/>
<accession>A0AAD8EU65</accession>
<reference evidence="1" key="2">
    <citation type="submission" date="2023-04" db="EMBL/GenBank/DDBJ databases">
        <authorList>
            <person name="Bu L."/>
            <person name="Lu L."/>
            <person name="Laidemitt M.R."/>
            <person name="Zhang S.M."/>
            <person name="Mutuku M."/>
            <person name="Mkoji G."/>
            <person name="Steinauer M."/>
            <person name="Loker E.S."/>
        </authorList>
    </citation>
    <scope>NUCLEOTIDE SEQUENCE</scope>
    <source>
        <strain evidence="1">KasaAsao</strain>
        <tissue evidence="1">Whole Snail</tissue>
    </source>
</reference>
<keyword evidence="2" id="KW-1185">Reference proteome</keyword>
<evidence type="ECO:0000313" key="1">
    <source>
        <dbReference type="EMBL" id="KAK0039498.1"/>
    </source>
</evidence>
<name>A0AAD8EU65_BIOPF</name>
<gene>
    <name evidence="1" type="ORF">Bpfe_031085</name>
</gene>
<evidence type="ECO:0000313" key="2">
    <source>
        <dbReference type="Proteomes" id="UP001233172"/>
    </source>
</evidence>
<comment type="caution">
    <text evidence="1">The sequence shown here is derived from an EMBL/GenBank/DDBJ whole genome shotgun (WGS) entry which is preliminary data.</text>
</comment>
<organism evidence="1 2">
    <name type="scientific">Biomphalaria pfeifferi</name>
    <name type="common">Bloodfluke planorb</name>
    <name type="synonym">Freshwater snail</name>
    <dbReference type="NCBI Taxonomy" id="112525"/>
    <lineage>
        <taxon>Eukaryota</taxon>
        <taxon>Metazoa</taxon>
        <taxon>Spiralia</taxon>
        <taxon>Lophotrochozoa</taxon>
        <taxon>Mollusca</taxon>
        <taxon>Gastropoda</taxon>
        <taxon>Heterobranchia</taxon>
        <taxon>Euthyneura</taxon>
        <taxon>Panpulmonata</taxon>
        <taxon>Hygrophila</taxon>
        <taxon>Lymnaeoidea</taxon>
        <taxon>Planorbidae</taxon>
        <taxon>Biomphalaria</taxon>
    </lineage>
</organism>
<sequence length="99" mass="11304">MVELFEEADALRARAEGAAPARSSLPVVRNPLVELPAFKRLQALDPKSRAVLRALLLELREQARSRGDDLWRRNKPWSGVYWRVVSVYAGHTARLLRDQ</sequence>
<protein>
    <submittedName>
        <fullName evidence="1">Uncharacterized protein</fullName>
    </submittedName>
</protein>
<dbReference type="Proteomes" id="UP001233172">
    <property type="component" value="Unassembled WGS sequence"/>
</dbReference>
<proteinExistence type="predicted"/>
<dbReference type="EMBL" id="JASAOG010000445">
    <property type="protein sequence ID" value="KAK0039498.1"/>
    <property type="molecule type" value="Genomic_DNA"/>
</dbReference>